<evidence type="ECO:0000313" key="6">
    <source>
        <dbReference type="Proteomes" id="UP000650833"/>
    </source>
</evidence>
<proteinExistence type="inferred from homology"/>
<name>A0A8H7UYV6_9FUNG</name>
<sequence>MTIVAEPQINAISSPIDIGRAKLQHRVVLAPLTRLRSSEDGIPTNLQVEYYSQRASMGGLLLTECTAVSPTARGYPQGPGIYSNAQIEGWKKVTEAVHKKGAFIYLQLWHSGRTGKKALHPHQEQVVSASAITATGVDILGENFETPRALEITEIHEIVQDFRQAAINAVEKAGFDGVEIHTAFGYLLDQFINTSSNKRTDEYGGSIENRCRFTLQVTKAIVDAIGAEKTGIRVSPGGGAFHSATEEFPVKTCSYILSQLQKNWPLMSYVHFMQTRTPENIDLDDAAVYRSIWKGPVISSGFSSSLSMSHAIQHAEKTGDMIAFGRAFISNPDLPDRIMNNYPLSTFNYETFYTHEVQGYTDYSIYNK</sequence>
<reference evidence="5" key="1">
    <citation type="submission" date="2020-12" db="EMBL/GenBank/DDBJ databases">
        <title>Metabolic potential, ecology and presence of endohyphal bacteria is reflected in genomic diversity of Mucoromycotina.</title>
        <authorList>
            <person name="Muszewska A."/>
            <person name="Okrasinska A."/>
            <person name="Steczkiewicz K."/>
            <person name="Drgas O."/>
            <person name="Orlowska M."/>
            <person name="Perlinska-Lenart U."/>
            <person name="Aleksandrzak-Piekarczyk T."/>
            <person name="Szatraj K."/>
            <person name="Zielenkiewicz U."/>
            <person name="Pilsyk S."/>
            <person name="Malc E."/>
            <person name="Mieczkowski P."/>
            <person name="Kruszewska J.S."/>
            <person name="Biernat P."/>
            <person name="Pawlowska J."/>
        </authorList>
    </citation>
    <scope>NUCLEOTIDE SEQUENCE</scope>
    <source>
        <strain evidence="5">CBS 226.32</strain>
    </source>
</reference>
<dbReference type="Proteomes" id="UP000650833">
    <property type="component" value="Unassembled WGS sequence"/>
</dbReference>
<dbReference type="EMBL" id="JAEPRC010000443">
    <property type="protein sequence ID" value="KAG2197138.1"/>
    <property type="molecule type" value="Genomic_DNA"/>
</dbReference>
<keyword evidence="3" id="KW-0560">Oxidoreductase</keyword>
<comment type="cofactor">
    <cofactor evidence="1">
        <name>FMN</name>
        <dbReference type="ChEBI" id="CHEBI:58210"/>
    </cofactor>
</comment>
<comment type="similarity">
    <text evidence="2">Belongs to the NADH:flavin oxidoreductase/NADH oxidase family.</text>
</comment>
<dbReference type="AlphaFoldDB" id="A0A8H7UYV6"/>
<feature type="domain" description="NADH:flavin oxidoreductase/NADH oxidase N-terminal" evidence="4">
    <location>
        <begin position="14"/>
        <end position="343"/>
    </location>
</feature>
<dbReference type="InterPro" id="IPR045247">
    <property type="entry name" value="Oye-like"/>
</dbReference>
<gene>
    <name evidence="5" type="ORF">INT46_003365</name>
</gene>
<comment type="caution">
    <text evidence="5">The sequence shown here is derived from an EMBL/GenBank/DDBJ whole genome shotgun (WGS) entry which is preliminary data.</text>
</comment>
<dbReference type="FunFam" id="3.20.20.70:FF:000059">
    <property type="entry name" value="N-ethylmaleimide reductase, FMN-linked"/>
    <property type="match status" value="1"/>
</dbReference>
<dbReference type="InterPro" id="IPR001155">
    <property type="entry name" value="OxRdtase_FMN_N"/>
</dbReference>
<organism evidence="5 6">
    <name type="scientific">Mucor plumbeus</name>
    <dbReference type="NCBI Taxonomy" id="97098"/>
    <lineage>
        <taxon>Eukaryota</taxon>
        <taxon>Fungi</taxon>
        <taxon>Fungi incertae sedis</taxon>
        <taxon>Mucoromycota</taxon>
        <taxon>Mucoromycotina</taxon>
        <taxon>Mucoromycetes</taxon>
        <taxon>Mucorales</taxon>
        <taxon>Mucorineae</taxon>
        <taxon>Mucoraceae</taxon>
        <taxon>Mucor</taxon>
    </lineage>
</organism>
<evidence type="ECO:0000256" key="3">
    <source>
        <dbReference type="ARBA" id="ARBA00023002"/>
    </source>
</evidence>
<dbReference type="PANTHER" id="PTHR22893">
    <property type="entry name" value="NADH OXIDOREDUCTASE-RELATED"/>
    <property type="match status" value="1"/>
</dbReference>
<dbReference type="PANTHER" id="PTHR22893:SF91">
    <property type="entry name" value="NADPH DEHYDROGENASE 2-RELATED"/>
    <property type="match status" value="1"/>
</dbReference>
<dbReference type="Pfam" id="PF00724">
    <property type="entry name" value="Oxidored_FMN"/>
    <property type="match status" value="1"/>
</dbReference>
<dbReference type="Gene3D" id="3.20.20.70">
    <property type="entry name" value="Aldolase class I"/>
    <property type="match status" value="1"/>
</dbReference>
<keyword evidence="6" id="KW-1185">Reference proteome</keyword>
<dbReference type="OrthoDB" id="276546at2759"/>
<accession>A0A8H7UYV6</accession>
<evidence type="ECO:0000256" key="2">
    <source>
        <dbReference type="ARBA" id="ARBA00005979"/>
    </source>
</evidence>
<dbReference type="InterPro" id="IPR013785">
    <property type="entry name" value="Aldolase_TIM"/>
</dbReference>
<dbReference type="GO" id="GO:0010181">
    <property type="term" value="F:FMN binding"/>
    <property type="evidence" value="ECO:0007669"/>
    <property type="project" value="InterPro"/>
</dbReference>
<evidence type="ECO:0000256" key="1">
    <source>
        <dbReference type="ARBA" id="ARBA00001917"/>
    </source>
</evidence>
<evidence type="ECO:0000313" key="5">
    <source>
        <dbReference type="EMBL" id="KAG2197138.1"/>
    </source>
</evidence>
<dbReference type="GO" id="GO:0005829">
    <property type="term" value="C:cytosol"/>
    <property type="evidence" value="ECO:0007669"/>
    <property type="project" value="UniProtKB-ARBA"/>
</dbReference>
<dbReference type="CDD" id="cd02933">
    <property type="entry name" value="OYE_like_FMN"/>
    <property type="match status" value="1"/>
</dbReference>
<evidence type="ECO:0000259" key="4">
    <source>
        <dbReference type="Pfam" id="PF00724"/>
    </source>
</evidence>
<protein>
    <recommendedName>
        <fullName evidence="4">NADH:flavin oxidoreductase/NADH oxidase N-terminal domain-containing protein</fullName>
    </recommendedName>
</protein>
<dbReference type="GO" id="GO:0016628">
    <property type="term" value="F:oxidoreductase activity, acting on the CH-CH group of donors, NAD or NADP as acceptor"/>
    <property type="evidence" value="ECO:0007669"/>
    <property type="project" value="UniProtKB-ARBA"/>
</dbReference>
<dbReference type="SUPFAM" id="SSF51395">
    <property type="entry name" value="FMN-linked oxidoreductases"/>
    <property type="match status" value="1"/>
</dbReference>